<evidence type="ECO:0000313" key="2">
    <source>
        <dbReference type="Proteomes" id="UP000676336"/>
    </source>
</evidence>
<protein>
    <submittedName>
        <fullName evidence="1">Uncharacterized protein</fullName>
    </submittedName>
</protein>
<name>A0A8S3K123_9BILA</name>
<evidence type="ECO:0000313" key="1">
    <source>
        <dbReference type="EMBL" id="CAF5222623.1"/>
    </source>
</evidence>
<dbReference type="EMBL" id="CAJOBI010353505">
    <property type="protein sequence ID" value="CAF5222623.1"/>
    <property type="molecule type" value="Genomic_DNA"/>
</dbReference>
<gene>
    <name evidence="1" type="ORF">SMN809_LOCUS82928</name>
</gene>
<sequence>MSTVVSANETDFVIANDQVKGRQIVARKIYQSGELIFEEQPLVSAQFEWNKLYKYS</sequence>
<organism evidence="1 2">
    <name type="scientific">Rotaria magnacalcarata</name>
    <dbReference type="NCBI Taxonomy" id="392030"/>
    <lineage>
        <taxon>Eukaryota</taxon>
        <taxon>Metazoa</taxon>
        <taxon>Spiralia</taxon>
        <taxon>Gnathifera</taxon>
        <taxon>Rotifera</taxon>
        <taxon>Eurotatoria</taxon>
        <taxon>Bdelloidea</taxon>
        <taxon>Philodinida</taxon>
        <taxon>Philodinidae</taxon>
        <taxon>Rotaria</taxon>
    </lineage>
</organism>
<feature type="non-terminal residue" evidence="1">
    <location>
        <position position="1"/>
    </location>
</feature>
<dbReference type="AlphaFoldDB" id="A0A8S3K123"/>
<dbReference type="Proteomes" id="UP000676336">
    <property type="component" value="Unassembled WGS sequence"/>
</dbReference>
<proteinExistence type="predicted"/>
<comment type="caution">
    <text evidence="1">The sequence shown here is derived from an EMBL/GenBank/DDBJ whole genome shotgun (WGS) entry which is preliminary data.</text>
</comment>
<accession>A0A8S3K123</accession>
<reference evidence="1" key="1">
    <citation type="submission" date="2021-02" db="EMBL/GenBank/DDBJ databases">
        <authorList>
            <person name="Nowell W R."/>
        </authorList>
    </citation>
    <scope>NUCLEOTIDE SEQUENCE</scope>
</reference>